<evidence type="ECO:0000256" key="3">
    <source>
        <dbReference type="ARBA" id="ARBA00022475"/>
    </source>
</evidence>
<dbReference type="Gene3D" id="1.10.3720.10">
    <property type="entry name" value="MetI-like"/>
    <property type="match status" value="1"/>
</dbReference>
<feature type="transmembrane region" description="Helical" evidence="7">
    <location>
        <begin position="241"/>
        <end position="261"/>
    </location>
</feature>
<organism evidence="9">
    <name type="scientific">marine metagenome</name>
    <dbReference type="NCBI Taxonomy" id="408172"/>
    <lineage>
        <taxon>unclassified sequences</taxon>
        <taxon>metagenomes</taxon>
        <taxon>ecological metagenomes</taxon>
    </lineage>
</organism>
<comment type="subcellular location">
    <subcellularLocation>
        <location evidence="1">Cell membrane</location>
        <topology evidence="1">Multi-pass membrane protein</topology>
    </subcellularLocation>
</comment>
<gene>
    <name evidence="9" type="ORF">METZ01_LOCUS183892</name>
</gene>
<dbReference type="PROSITE" id="PS50928">
    <property type="entry name" value="ABC_TM1"/>
    <property type="match status" value="1"/>
</dbReference>
<dbReference type="InterPro" id="IPR000515">
    <property type="entry name" value="MetI-like"/>
</dbReference>
<feature type="transmembrane region" description="Helical" evidence="7">
    <location>
        <begin position="12"/>
        <end position="32"/>
    </location>
</feature>
<dbReference type="GO" id="GO:0005886">
    <property type="term" value="C:plasma membrane"/>
    <property type="evidence" value="ECO:0007669"/>
    <property type="project" value="UniProtKB-SubCell"/>
</dbReference>
<reference evidence="9" key="1">
    <citation type="submission" date="2018-05" db="EMBL/GenBank/DDBJ databases">
        <authorList>
            <person name="Lanie J.A."/>
            <person name="Ng W.-L."/>
            <person name="Kazmierczak K.M."/>
            <person name="Andrzejewski T.M."/>
            <person name="Davidsen T.M."/>
            <person name="Wayne K.J."/>
            <person name="Tettelin H."/>
            <person name="Glass J.I."/>
            <person name="Rusch D."/>
            <person name="Podicherti R."/>
            <person name="Tsui H.-C.T."/>
            <person name="Winkler M.E."/>
        </authorList>
    </citation>
    <scope>NUCLEOTIDE SEQUENCE</scope>
</reference>
<evidence type="ECO:0000256" key="6">
    <source>
        <dbReference type="ARBA" id="ARBA00023136"/>
    </source>
</evidence>
<evidence type="ECO:0000256" key="2">
    <source>
        <dbReference type="ARBA" id="ARBA00022448"/>
    </source>
</evidence>
<dbReference type="PANTHER" id="PTHR43386:SF25">
    <property type="entry name" value="PEPTIDE ABC TRANSPORTER PERMEASE PROTEIN"/>
    <property type="match status" value="1"/>
</dbReference>
<dbReference type="PANTHER" id="PTHR43386">
    <property type="entry name" value="OLIGOPEPTIDE TRANSPORT SYSTEM PERMEASE PROTEIN APPC"/>
    <property type="match status" value="1"/>
</dbReference>
<evidence type="ECO:0000256" key="5">
    <source>
        <dbReference type="ARBA" id="ARBA00022989"/>
    </source>
</evidence>
<keyword evidence="6 7" id="KW-0472">Membrane</keyword>
<dbReference type="InterPro" id="IPR050366">
    <property type="entry name" value="BP-dependent_transpt_permease"/>
</dbReference>
<accession>A0A382CXZ8</accession>
<feature type="transmembrane region" description="Helical" evidence="7">
    <location>
        <begin position="194"/>
        <end position="221"/>
    </location>
</feature>
<feature type="transmembrane region" description="Helical" evidence="7">
    <location>
        <begin position="137"/>
        <end position="156"/>
    </location>
</feature>
<feature type="transmembrane region" description="Helical" evidence="7">
    <location>
        <begin position="112"/>
        <end position="131"/>
    </location>
</feature>
<dbReference type="GO" id="GO:0055085">
    <property type="term" value="P:transmembrane transport"/>
    <property type="evidence" value="ECO:0007669"/>
    <property type="project" value="InterPro"/>
</dbReference>
<dbReference type="InterPro" id="IPR035906">
    <property type="entry name" value="MetI-like_sf"/>
</dbReference>
<keyword evidence="4 7" id="KW-0812">Transmembrane</keyword>
<sequence length="277" mass="29938">MPFRHRRPGLQLVLGGIVAVFILCLTLGNDILVAGDPLAGDIVIRFKPMWSDGHWLGTDQLGRDLWTRVLAGFPWSLGIALTATLIAMTVGTTAGLVAAWRPGKVRTVINRSVDMIIAFPGLVIAICVIAVLERGFWPLALTLGMLTWPFYARVIYAEALGLLQRNYVLAAKLFGVSGGRILLRHILPGVRPTLMVMLAFHFADMLIAESALSFLGLGAPIQAPTWGNMLAESRQYLFNAPWMMMVPGGAIVMVVVTLNLLGDGIAAVARAEARAVE</sequence>
<feature type="transmembrane region" description="Helical" evidence="7">
    <location>
        <begin position="75"/>
        <end position="100"/>
    </location>
</feature>
<keyword evidence="3" id="KW-1003">Cell membrane</keyword>
<name>A0A382CXZ8_9ZZZZ</name>
<keyword evidence="2" id="KW-0813">Transport</keyword>
<evidence type="ECO:0000313" key="9">
    <source>
        <dbReference type="EMBL" id="SVB31038.1"/>
    </source>
</evidence>
<feature type="domain" description="ABC transmembrane type-1" evidence="8">
    <location>
        <begin position="73"/>
        <end position="262"/>
    </location>
</feature>
<evidence type="ECO:0000256" key="4">
    <source>
        <dbReference type="ARBA" id="ARBA00022692"/>
    </source>
</evidence>
<dbReference type="SUPFAM" id="SSF161098">
    <property type="entry name" value="MetI-like"/>
    <property type="match status" value="1"/>
</dbReference>
<keyword evidence="5 7" id="KW-1133">Transmembrane helix</keyword>
<proteinExistence type="predicted"/>
<dbReference type="Pfam" id="PF00528">
    <property type="entry name" value="BPD_transp_1"/>
    <property type="match status" value="1"/>
</dbReference>
<evidence type="ECO:0000259" key="8">
    <source>
        <dbReference type="PROSITE" id="PS50928"/>
    </source>
</evidence>
<dbReference type="EMBL" id="UINC01036690">
    <property type="protein sequence ID" value="SVB31038.1"/>
    <property type="molecule type" value="Genomic_DNA"/>
</dbReference>
<evidence type="ECO:0000256" key="7">
    <source>
        <dbReference type="SAM" id="Phobius"/>
    </source>
</evidence>
<protein>
    <recommendedName>
        <fullName evidence="8">ABC transmembrane type-1 domain-containing protein</fullName>
    </recommendedName>
</protein>
<evidence type="ECO:0000256" key="1">
    <source>
        <dbReference type="ARBA" id="ARBA00004651"/>
    </source>
</evidence>
<dbReference type="AlphaFoldDB" id="A0A382CXZ8"/>
<dbReference type="CDD" id="cd06261">
    <property type="entry name" value="TM_PBP2"/>
    <property type="match status" value="1"/>
</dbReference>